<dbReference type="InterPro" id="IPR013112">
    <property type="entry name" value="FAD-bd_8"/>
</dbReference>
<evidence type="ECO:0000256" key="1">
    <source>
        <dbReference type="ARBA" id="ARBA00004141"/>
    </source>
</evidence>
<dbReference type="PROSITE" id="PS51384">
    <property type="entry name" value="FAD_FR"/>
    <property type="match status" value="1"/>
</dbReference>
<reference evidence="8" key="1">
    <citation type="journal article" date="2016" name="New Phytol.">
        <title>Evolutionary analysis of iron (Fe) acquisition system in Marchantia polymorpha.</title>
        <authorList>
            <person name="Lo J.C."/>
            <person name="Tsednee M."/>
            <person name="Lo Y.C."/>
            <person name="Yang S.C."/>
            <person name="Hu J.M."/>
            <person name="Ishizaki K."/>
            <person name="Kohchi T."/>
            <person name="Lee D.C."/>
            <person name="Yeh K.C."/>
        </authorList>
    </citation>
    <scope>NUCLEOTIDE SEQUENCE</scope>
</reference>
<evidence type="ECO:0000313" key="8">
    <source>
        <dbReference type="EMBL" id="AMR73305.1"/>
    </source>
</evidence>
<dbReference type="EMBL" id="KU214884">
    <property type="protein sequence ID" value="AMR73305.1"/>
    <property type="molecule type" value="mRNA"/>
</dbReference>
<feature type="transmembrane region" description="Helical" evidence="6">
    <location>
        <begin position="7"/>
        <end position="27"/>
    </location>
</feature>
<keyword evidence="5 6" id="KW-0472">Membrane</keyword>
<evidence type="ECO:0000259" key="7">
    <source>
        <dbReference type="PROSITE" id="PS51384"/>
    </source>
</evidence>
<feature type="transmembrane region" description="Helical" evidence="6">
    <location>
        <begin position="108"/>
        <end position="136"/>
    </location>
</feature>
<reference evidence="10" key="2">
    <citation type="journal article" date="2017" name="Cell">
        <title>Insights into land plant evolution garnered from the Marchantia polymorpha genome.</title>
        <authorList>
            <person name="Bowman J.L."/>
            <person name="Kohchi T."/>
            <person name="Yamato K.T."/>
            <person name="Jenkins J."/>
            <person name="Shu S."/>
            <person name="Ishizaki K."/>
            <person name="Yamaoka S."/>
            <person name="Nishihama R."/>
            <person name="Nakamura Y."/>
            <person name="Berger F."/>
            <person name="Adam C."/>
            <person name="Aki S.S."/>
            <person name="Althoff F."/>
            <person name="Araki T."/>
            <person name="Arteaga-Vazquez M.A."/>
            <person name="Balasubrmanian S."/>
            <person name="Barry K."/>
            <person name="Bauer D."/>
            <person name="Boehm C.R."/>
            <person name="Briginshaw L."/>
            <person name="Caballero-Perez J."/>
            <person name="Catarino B."/>
            <person name="Chen F."/>
            <person name="Chiyoda S."/>
            <person name="Chovatia M."/>
            <person name="Davies K.M."/>
            <person name="Delmans M."/>
            <person name="Demura T."/>
            <person name="Dierschke T."/>
            <person name="Dolan L."/>
            <person name="Dorantes-Acosta A.E."/>
            <person name="Eklund D.M."/>
            <person name="Florent S.N."/>
            <person name="Flores-Sandoval E."/>
            <person name="Fujiyama A."/>
            <person name="Fukuzawa H."/>
            <person name="Galik B."/>
            <person name="Grimanelli D."/>
            <person name="Grimwood J."/>
            <person name="Grossniklaus U."/>
            <person name="Hamada T."/>
            <person name="Haseloff J."/>
            <person name="Hetherington A.J."/>
            <person name="Higo A."/>
            <person name="Hirakawa Y."/>
            <person name="Hundley H.N."/>
            <person name="Ikeda Y."/>
            <person name="Inoue K."/>
            <person name="Inoue S.I."/>
            <person name="Ishida S."/>
            <person name="Jia Q."/>
            <person name="Kakita M."/>
            <person name="Kanazawa T."/>
            <person name="Kawai Y."/>
            <person name="Kawashima T."/>
            <person name="Kennedy M."/>
            <person name="Kinose K."/>
            <person name="Kinoshita T."/>
            <person name="Kohara Y."/>
            <person name="Koide E."/>
            <person name="Komatsu K."/>
            <person name="Kopischke S."/>
            <person name="Kubo M."/>
            <person name="Kyozuka J."/>
            <person name="Lagercrantz U."/>
            <person name="Lin S.S."/>
            <person name="Lindquist E."/>
            <person name="Lipzen A.M."/>
            <person name="Lu C.W."/>
            <person name="De Luna E."/>
            <person name="Martienssen R.A."/>
            <person name="Minamino N."/>
            <person name="Mizutani M."/>
            <person name="Mizutani M."/>
            <person name="Mochizuki N."/>
            <person name="Monte I."/>
            <person name="Mosher R."/>
            <person name="Nagasaki H."/>
            <person name="Nakagami H."/>
            <person name="Naramoto S."/>
            <person name="Nishitani K."/>
            <person name="Ohtani M."/>
            <person name="Okamoto T."/>
            <person name="Okumura M."/>
            <person name="Phillips J."/>
            <person name="Pollak B."/>
            <person name="Reinders A."/>
            <person name="Rovekamp M."/>
            <person name="Sano R."/>
            <person name="Sawa S."/>
            <person name="Schmid M.W."/>
            <person name="Shirakawa M."/>
            <person name="Solano R."/>
            <person name="Spunde A."/>
            <person name="Suetsugu N."/>
            <person name="Sugano S."/>
            <person name="Sugiyama A."/>
            <person name="Sun R."/>
            <person name="Suzuki Y."/>
            <person name="Takenaka M."/>
            <person name="Takezawa D."/>
            <person name="Tomogane H."/>
            <person name="Tsuzuki M."/>
            <person name="Ueda T."/>
            <person name="Umeda M."/>
            <person name="Ward J.M."/>
            <person name="Watanabe Y."/>
            <person name="Yazaki K."/>
            <person name="Yokoyama R."/>
            <person name="Yoshitake Y."/>
            <person name="Yotsui I."/>
            <person name="Zachgo S."/>
            <person name="Schmutz J."/>
        </authorList>
    </citation>
    <scope>NUCLEOTIDE SEQUENCE [LARGE SCALE GENOMIC DNA]</scope>
    <source>
        <strain evidence="10">Tak-1</strain>
    </source>
</reference>
<dbReference type="InterPro" id="IPR017927">
    <property type="entry name" value="FAD-bd_FR_type"/>
</dbReference>
<dbReference type="GO" id="GO:0016491">
    <property type="term" value="F:oxidoreductase activity"/>
    <property type="evidence" value="ECO:0007669"/>
    <property type="project" value="UniProtKB-KW"/>
</dbReference>
<dbReference type="Gramene" id="Mp6g12800.1">
    <property type="protein sequence ID" value="Mp6g12800.1.cds"/>
    <property type="gene ID" value="Mp6g12800"/>
</dbReference>
<dbReference type="CDD" id="cd06186">
    <property type="entry name" value="NOX_Duox_like_FAD_NADP"/>
    <property type="match status" value="1"/>
</dbReference>
<feature type="transmembrane region" description="Helical" evidence="6">
    <location>
        <begin position="174"/>
        <end position="196"/>
    </location>
</feature>
<accession>A0A142J866</accession>
<evidence type="ECO:0000256" key="6">
    <source>
        <dbReference type="SAM" id="Phobius"/>
    </source>
</evidence>
<keyword evidence="3 6" id="KW-1133">Transmembrane helix</keyword>
<feature type="transmembrane region" description="Helical" evidence="6">
    <location>
        <begin position="619"/>
        <end position="644"/>
    </location>
</feature>
<dbReference type="SFLD" id="SFLDG01168">
    <property type="entry name" value="Ferric_reductase_subgroup_(FRE"/>
    <property type="match status" value="1"/>
</dbReference>
<dbReference type="EMBL" id="KZ772731">
    <property type="protein sequence ID" value="PTQ37141.1"/>
    <property type="molecule type" value="Genomic_DNA"/>
</dbReference>
<dbReference type="SFLD" id="SFLDS00052">
    <property type="entry name" value="Ferric_Reductase_Domain"/>
    <property type="match status" value="1"/>
</dbReference>
<feature type="transmembrane region" description="Helical" evidence="6">
    <location>
        <begin position="208"/>
        <end position="230"/>
    </location>
</feature>
<dbReference type="Pfam" id="PF08022">
    <property type="entry name" value="FAD_binding_8"/>
    <property type="match status" value="1"/>
</dbReference>
<dbReference type="Pfam" id="PF08030">
    <property type="entry name" value="NAD_binding_6"/>
    <property type="match status" value="1"/>
</dbReference>
<evidence type="ECO:0000256" key="5">
    <source>
        <dbReference type="ARBA" id="ARBA00023136"/>
    </source>
</evidence>
<organism evidence="8">
    <name type="scientific">Marchantia polymorpha</name>
    <name type="common">Common liverwort</name>
    <name type="synonym">Marchantia aquatica</name>
    <dbReference type="NCBI Taxonomy" id="3197"/>
    <lineage>
        <taxon>Eukaryota</taxon>
        <taxon>Viridiplantae</taxon>
        <taxon>Streptophyta</taxon>
        <taxon>Embryophyta</taxon>
        <taxon>Marchantiophyta</taxon>
        <taxon>Marchantiopsida</taxon>
        <taxon>Marchantiidae</taxon>
        <taxon>Marchantiales</taxon>
        <taxon>Marchantiaceae</taxon>
        <taxon>Marchantia</taxon>
    </lineage>
</organism>
<keyword evidence="10" id="KW-1185">Reference proteome</keyword>
<evidence type="ECO:0000256" key="3">
    <source>
        <dbReference type="ARBA" id="ARBA00022989"/>
    </source>
</evidence>
<comment type="subcellular location">
    <subcellularLocation>
        <location evidence="1">Membrane</location>
        <topology evidence="1">Multi-pass membrane protein</topology>
    </subcellularLocation>
</comment>
<dbReference type="Pfam" id="PF01794">
    <property type="entry name" value="Ferric_reduct"/>
    <property type="match status" value="1"/>
</dbReference>
<dbReference type="InterPro" id="IPR013121">
    <property type="entry name" value="Fe_red_NAD-bd_6"/>
</dbReference>
<dbReference type="OrthoDB" id="167398at2759"/>
<keyword evidence="4" id="KW-0560">Oxidoreductase</keyword>
<dbReference type="SUPFAM" id="SSF52343">
    <property type="entry name" value="Ferredoxin reductase-like, C-terminal NADP-linked domain"/>
    <property type="match status" value="1"/>
</dbReference>
<feature type="transmembrane region" description="Helical" evidence="6">
    <location>
        <begin position="250"/>
        <end position="270"/>
    </location>
</feature>
<keyword evidence="2 6" id="KW-0812">Transmembrane</keyword>
<proteinExistence type="evidence at transcript level"/>
<feature type="transmembrane region" description="Helical" evidence="6">
    <location>
        <begin position="55"/>
        <end position="75"/>
    </location>
</feature>
<dbReference type="InterPro" id="IPR050369">
    <property type="entry name" value="RBOH/FRE"/>
</dbReference>
<evidence type="ECO:0000313" key="9">
    <source>
        <dbReference type="EMBL" id="PTQ37141.1"/>
    </source>
</evidence>
<evidence type="ECO:0000256" key="2">
    <source>
        <dbReference type="ARBA" id="ARBA00022692"/>
    </source>
</evidence>
<dbReference type="InterPro" id="IPR013130">
    <property type="entry name" value="Fe3_Rdtase_TM_dom"/>
</dbReference>
<evidence type="ECO:0000256" key="4">
    <source>
        <dbReference type="ARBA" id="ARBA00023002"/>
    </source>
</evidence>
<dbReference type="Proteomes" id="UP000244005">
    <property type="component" value="Unassembled WGS sequence"/>
</dbReference>
<sequence length="749" mass="83799">MAFVAKTAVLILLWGLFLFWTIEWLIFPTEPGMEYKAGAIKDTQSDFLDLNGPYYLMYTLPVFLFAILTLVYLELLRKYPEREQRTSELPKWSRFWAKISNAMWTQPILVGTPMGILTAADLALIAVVGFGFLWLFCNQLLPALDLVDHTEMKNGRERWMIKVGRVGTWTGRAWYLPMALLFFPISRASPILRLLNIPFEHAVRYHRWLGHLSLWVLLTHSITFSLHIYYTGGEVADGIFTWPRFGVSNLAGVISMIAGIFLWVTSLEVVRKRFFDVFYVTHHMYLLVFAFAAWHVGEFASFYFLGCVMLYFIDRFLRMIQSRDAVSVLSAQVLPSGVVKLKFPKSPSLTYKALGMIYINVPSVSRFEWHPFSTTSSSLENSNDMSICIKPLGGWTRSLLDSLTESEPSKNKSGGCPLPLKLFAEGPYGPERDYFLRYKTLVLVAGGVGITPYMAIIRDLLCRYRMGQEGIPENVELIWCVPRRTDLATLKDVAPTQMYPEFGNSKLNIVIRTFVTREGGDGKDEGKAAGLAVGVPVGSEEMLFTAADQQPRREVAHIGQSNLWQAAVIAAATTGFIIVYGIFHIAVVRPNNHSSAPFFFEHGSSHASDGPQGKAFSTAAAVTILFLCMLLGVVVFGGAVVLMWMWSKRSLSKTDAAFMPSPDQVARPGAADLEGNQTSLLDHATIVEGPRPNIADLFEGISGKYPGEDLGVMVSGPESLQDSVAEACRNRNFKYCNTRFQFYSISFDL</sequence>
<name>A0A142J866_MARPO</name>
<dbReference type="GO" id="GO:0005886">
    <property type="term" value="C:plasma membrane"/>
    <property type="evidence" value="ECO:0000318"/>
    <property type="project" value="GO_Central"/>
</dbReference>
<feature type="domain" description="FAD-binding FR-type" evidence="7">
    <location>
        <begin position="321"/>
        <end position="434"/>
    </location>
</feature>
<reference evidence="9" key="3">
    <citation type="submission" date="2017-12" db="EMBL/GenBank/DDBJ databases">
        <title>WGS assembly of Marchantia polymorpha.</title>
        <authorList>
            <person name="Bowman J.L."/>
            <person name="Kohchi T."/>
            <person name="Yamato K.T."/>
            <person name="Jenkins J."/>
            <person name="Shu S."/>
            <person name="Ishizaki K."/>
            <person name="Yamaoka S."/>
            <person name="Nishihama R."/>
            <person name="Nakamura Y."/>
            <person name="Berger F."/>
            <person name="Adam C."/>
            <person name="Aki S.S."/>
            <person name="Althoff F."/>
            <person name="Araki T."/>
            <person name="Arteaga-Vazquez M.A."/>
            <person name="Balasubrmanian S."/>
            <person name="Bauer D."/>
            <person name="Boehm C.R."/>
            <person name="Briginshaw L."/>
            <person name="Caballero-Perez J."/>
            <person name="Catarino B."/>
            <person name="Chen F."/>
            <person name="Chiyoda S."/>
            <person name="Chovatia M."/>
            <person name="Davies K.M."/>
            <person name="Delmans M."/>
            <person name="Demura T."/>
            <person name="Dierschke T."/>
            <person name="Dolan L."/>
            <person name="Dorantes-Acosta A.E."/>
            <person name="Eklund D.M."/>
            <person name="Florent S.N."/>
            <person name="Flores-Sandoval E."/>
            <person name="Fujiyama A."/>
            <person name="Fukuzawa H."/>
            <person name="Galik B."/>
            <person name="Grimanelli D."/>
            <person name="Grimwood J."/>
            <person name="Grossniklaus U."/>
            <person name="Hamada T."/>
            <person name="Haseloff J."/>
            <person name="Hetherington A.J."/>
            <person name="Higo A."/>
            <person name="Hirakawa Y."/>
            <person name="Hundley H.N."/>
            <person name="Ikeda Y."/>
            <person name="Inoue K."/>
            <person name="Inoue S."/>
            <person name="Ishida S."/>
            <person name="Jia Q."/>
            <person name="Kakita M."/>
            <person name="Kanazawa T."/>
            <person name="Kawai Y."/>
            <person name="Kawashima T."/>
            <person name="Kennedy M."/>
            <person name="Kinose K."/>
            <person name="Kinoshita T."/>
            <person name="Kohara Y."/>
            <person name="Koide E."/>
            <person name="Komatsu K."/>
            <person name="Kopischke S."/>
            <person name="Kubo M."/>
            <person name="Kyozuka J."/>
            <person name="Lagercrantz U."/>
            <person name="Lin S.S."/>
            <person name="Lindquist E."/>
            <person name="Lipzen A.M."/>
            <person name="Lu C."/>
            <person name="Luna E.D."/>
            <person name="Martienssen R.A."/>
            <person name="Minamino N."/>
            <person name="Mizutani M."/>
            <person name="Mizutani M."/>
            <person name="Mochizuki N."/>
            <person name="Monte I."/>
            <person name="Mosher R."/>
            <person name="Nagasaki H."/>
            <person name="Nakagami H."/>
            <person name="Naramoto S."/>
            <person name="Nishitani K."/>
            <person name="Ohtani M."/>
            <person name="Okamoto T."/>
            <person name="Okumura M."/>
            <person name="Phillips J."/>
            <person name="Pollak B."/>
            <person name="Reinders A."/>
            <person name="Roevekamp M."/>
            <person name="Sano R."/>
            <person name="Sawa S."/>
            <person name="Schmid M.W."/>
            <person name="Shirakawa M."/>
            <person name="Solano R."/>
            <person name="Spunde A."/>
            <person name="Suetsugu N."/>
            <person name="Sugano S."/>
            <person name="Sugiyama A."/>
            <person name="Sun R."/>
            <person name="Suzuki Y."/>
            <person name="Takenaka M."/>
            <person name="Takezawa D."/>
            <person name="Tomogane H."/>
            <person name="Tsuzuki M."/>
            <person name="Ueda T."/>
            <person name="Umeda M."/>
            <person name="Ward J.M."/>
            <person name="Watanabe Y."/>
            <person name="Yazaki K."/>
            <person name="Yokoyama R."/>
            <person name="Yoshitake Y."/>
            <person name="Yotsui I."/>
            <person name="Zachgo S."/>
            <person name="Schmutz J."/>
        </authorList>
    </citation>
    <scope>NUCLEOTIDE SEQUENCE [LARGE SCALE GENOMIC DNA]</scope>
    <source>
        <strain evidence="9">Tak-1</strain>
    </source>
</reference>
<gene>
    <name evidence="9" type="ORF">MARPO_0059s0068</name>
</gene>
<dbReference type="InterPro" id="IPR039261">
    <property type="entry name" value="FNR_nucleotide-bd"/>
</dbReference>
<feature type="transmembrane region" description="Helical" evidence="6">
    <location>
        <begin position="563"/>
        <end position="587"/>
    </location>
</feature>
<protein>
    <submittedName>
        <fullName evidence="8">Ferric chelate reductase 3</fullName>
    </submittedName>
</protein>
<evidence type="ECO:0000313" key="10">
    <source>
        <dbReference type="Proteomes" id="UP000244005"/>
    </source>
</evidence>
<dbReference type="Gene3D" id="3.40.50.80">
    <property type="entry name" value="Nucleotide-binding domain of ferredoxin-NADP reductase (FNR) module"/>
    <property type="match status" value="2"/>
</dbReference>
<dbReference type="AlphaFoldDB" id="A0A142J866"/>
<dbReference type="PANTHER" id="PTHR11972">
    <property type="entry name" value="NADPH OXIDASE"/>
    <property type="match status" value="1"/>
</dbReference>
<dbReference type="PANTHER" id="PTHR11972:SF194">
    <property type="entry name" value="FAD-BINDING FR-TYPE DOMAIN-CONTAINING PROTEIN"/>
    <property type="match status" value="1"/>
</dbReference>
<dbReference type="OMA" id="WTHELVA"/>